<dbReference type="InterPro" id="IPR009467">
    <property type="entry name" value="Glycolipid-bd_prot_put"/>
</dbReference>
<dbReference type="Proteomes" id="UP000646365">
    <property type="component" value="Unassembled WGS sequence"/>
</dbReference>
<evidence type="ECO:0000313" key="2">
    <source>
        <dbReference type="Proteomes" id="UP000646365"/>
    </source>
</evidence>
<dbReference type="RefSeq" id="WP_189050707.1">
    <property type="nucleotide sequence ID" value="NZ_BMJQ01000014.1"/>
</dbReference>
<organism evidence="1 2">
    <name type="scientific">Aliidongia dinghuensis</name>
    <dbReference type="NCBI Taxonomy" id="1867774"/>
    <lineage>
        <taxon>Bacteria</taxon>
        <taxon>Pseudomonadati</taxon>
        <taxon>Pseudomonadota</taxon>
        <taxon>Alphaproteobacteria</taxon>
        <taxon>Rhodospirillales</taxon>
        <taxon>Dongiaceae</taxon>
        <taxon>Aliidongia</taxon>
    </lineage>
</organism>
<comment type="caution">
    <text evidence="1">The sequence shown here is derived from an EMBL/GenBank/DDBJ whole genome shotgun (WGS) entry which is preliminary data.</text>
</comment>
<dbReference type="AlphaFoldDB" id="A0A8J3E795"/>
<protein>
    <recommendedName>
        <fullName evidence="3">Glycolipid-binding domain-containing protein</fullName>
    </recommendedName>
</protein>
<dbReference type="EMBL" id="BMJQ01000014">
    <property type="protein sequence ID" value="GGF36739.1"/>
    <property type="molecule type" value="Genomic_DNA"/>
</dbReference>
<keyword evidence="2" id="KW-1185">Reference proteome</keyword>
<dbReference type="Pfam" id="PF06475">
    <property type="entry name" value="Glycolipid_bind"/>
    <property type="match status" value="1"/>
</dbReference>
<dbReference type="SUPFAM" id="SSF159275">
    <property type="entry name" value="PA1994-like"/>
    <property type="match status" value="1"/>
</dbReference>
<proteinExistence type="predicted"/>
<evidence type="ECO:0000313" key="1">
    <source>
        <dbReference type="EMBL" id="GGF36739.1"/>
    </source>
</evidence>
<reference evidence="1" key="2">
    <citation type="submission" date="2020-09" db="EMBL/GenBank/DDBJ databases">
        <authorList>
            <person name="Sun Q."/>
            <person name="Zhou Y."/>
        </authorList>
    </citation>
    <scope>NUCLEOTIDE SEQUENCE</scope>
    <source>
        <strain evidence="1">CGMCC 1.15725</strain>
    </source>
</reference>
<gene>
    <name evidence="1" type="ORF">GCM10011611_49060</name>
</gene>
<accession>A0A8J3E795</accession>
<name>A0A8J3E795_9PROT</name>
<sequence>MPEDIVWEWLDRTGLEHLSLEYSSLETGAEAITASGLVLVQLGPDPLRISYEVELDGGWGFRRARLVVERDGATKPLAVERSADGRWSVDGWSRPDLSACVDIDIMASPFTNTLPIRRLSFEPGRPQAIQVAYIRVPELTVEPSAQDYTLLDVPDAPRRFRYRSLASGFTADLTVDGEGLVLDYPGIWRRRSARG</sequence>
<evidence type="ECO:0008006" key="3">
    <source>
        <dbReference type="Google" id="ProtNLM"/>
    </source>
</evidence>
<reference evidence="1" key="1">
    <citation type="journal article" date="2014" name="Int. J. Syst. Evol. Microbiol.">
        <title>Complete genome sequence of Corynebacterium casei LMG S-19264T (=DSM 44701T), isolated from a smear-ripened cheese.</title>
        <authorList>
            <consortium name="US DOE Joint Genome Institute (JGI-PGF)"/>
            <person name="Walter F."/>
            <person name="Albersmeier A."/>
            <person name="Kalinowski J."/>
            <person name="Ruckert C."/>
        </authorList>
    </citation>
    <scope>NUCLEOTIDE SEQUENCE</scope>
    <source>
        <strain evidence="1">CGMCC 1.15725</strain>
    </source>
</reference>